<dbReference type="Proteomes" id="UP000886059">
    <property type="component" value="Unassembled WGS sequence"/>
</dbReference>
<keyword evidence="1" id="KW-0472">Membrane</keyword>
<accession>A0A7C5HGU9</accession>
<evidence type="ECO:0000313" key="2">
    <source>
        <dbReference type="EMBL" id="HHE07675.1"/>
    </source>
</evidence>
<evidence type="ECO:0000256" key="1">
    <source>
        <dbReference type="SAM" id="Phobius"/>
    </source>
</evidence>
<gene>
    <name evidence="2" type="ORF">ENL01_01995</name>
</gene>
<sequence length="184" mass="20212">MHNAIRIITAVLLLLLSAITYLFYAPGHVNETAVSEAKAALANYLQAHPGEKPMALAVVDFSQPSYAKRMAIIDLRSGERTFYRVAHGRNSGEIYARRFSDIPDSNMSSLGLFRITKLYYGDHGLALKLAGLDSLRNGNAARRNIVLHEAGYVSIPYILLNVVTLHGPMTGRSNGCFAVSKYDI</sequence>
<dbReference type="PANTHER" id="PTHR38477:SF1">
    <property type="entry name" value="MUREIN L,D-TRANSPEPTIDASE CATALYTIC DOMAIN FAMILY PROTEIN"/>
    <property type="match status" value="1"/>
</dbReference>
<dbReference type="Pfam" id="PF13645">
    <property type="entry name" value="YkuD_2"/>
    <property type="match status" value="1"/>
</dbReference>
<dbReference type="InterPro" id="IPR032676">
    <property type="entry name" value="YkuD_2"/>
</dbReference>
<name>A0A7C5HGU9_9CHLB</name>
<protein>
    <submittedName>
        <fullName evidence="2">Murein L,D-transpeptidase catalytic domain family protein</fullName>
    </submittedName>
</protein>
<organism evidence="2">
    <name type="scientific">Chlorobaculum parvum</name>
    <dbReference type="NCBI Taxonomy" id="274539"/>
    <lineage>
        <taxon>Bacteria</taxon>
        <taxon>Pseudomonadati</taxon>
        <taxon>Chlorobiota</taxon>
        <taxon>Chlorobiia</taxon>
        <taxon>Chlorobiales</taxon>
        <taxon>Chlorobiaceae</taxon>
        <taxon>Chlorobaculum</taxon>
    </lineage>
</organism>
<dbReference type="AlphaFoldDB" id="A0A7C5HGU9"/>
<dbReference type="PANTHER" id="PTHR38477">
    <property type="entry name" value="HYPOTHETICAL EXPORTED PROTEIN"/>
    <property type="match status" value="1"/>
</dbReference>
<comment type="caution">
    <text evidence="2">The sequence shown here is derived from an EMBL/GenBank/DDBJ whole genome shotgun (WGS) entry which is preliminary data.</text>
</comment>
<keyword evidence="1" id="KW-1133">Transmembrane helix</keyword>
<feature type="transmembrane region" description="Helical" evidence="1">
    <location>
        <begin position="7"/>
        <end position="24"/>
    </location>
</feature>
<keyword evidence="1" id="KW-0812">Transmembrane</keyword>
<dbReference type="EMBL" id="DRSK01000118">
    <property type="protein sequence ID" value="HHE07675.1"/>
    <property type="molecule type" value="Genomic_DNA"/>
</dbReference>
<feature type="non-terminal residue" evidence="2">
    <location>
        <position position="184"/>
    </location>
</feature>
<reference evidence="2" key="1">
    <citation type="journal article" date="2020" name="mSystems">
        <title>Genome- and Community-Level Interaction Insights into Carbon Utilization and Element Cycling Functions of Hydrothermarchaeota in Hydrothermal Sediment.</title>
        <authorList>
            <person name="Zhou Z."/>
            <person name="Liu Y."/>
            <person name="Xu W."/>
            <person name="Pan J."/>
            <person name="Luo Z.H."/>
            <person name="Li M."/>
        </authorList>
    </citation>
    <scope>NUCLEOTIDE SEQUENCE [LARGE SCALE GENOMIC DNA]</scope>
    <source>
        <strain evidence="2">HyVt-628</strain>
    </source>
</reference>
<proteinExistence type="predicted"/>